<evidence type="ECO:0000313" key="2">
    <source>
        <dbReference type="EMBL" id="GGN04849.1"/>
    </source>
</evidence>
<organism evidence="2 3">
    <name type="scientific">Terrabacter tumescens</name>
    <dbReference type="NCBI Taxonomy" id="60443"/>
    <lineage>
        <taxon>Bacteria</taxon>
        <taxon>Bacillati</taxon>
        <taxon>Actinomycetota</taxon>
        <taxon>Actinomycetes</taxon>
        <taxon>Micrococcales</taxon>
        <taxon>Intrasporangiaceae</taxon>
        <taxon>Terrabacter</taxon>
    </lineage>
</organism>
<reference evidence="3" key="1">
    <citation type="journal article" date="2019" name="Int. J. Syst. Evol. Microbiol.">
        <title>The Global Catalogue of Microorganisms (GCM) 10K type strain sequencing project: providing services to taxonomists for standard genome sequencing and annotation.</title>
        <authorList>
            <consortium name="The Broad Institute Genomics Platform"/>
            <consortium name="The Broad Institute Genome Sequencing Center for Infectious Disease"/>
            <person name="Wu L."/>
            <person name="Ma J."/>
        </authorList>
    </citation>
    <scope>NUCLEOTIDE SEQUENCE [LARGE SCALE GENOMIC DNA]</scope>
    <source>
        <strain evidence="3">JCM 1365</strain>
    </source>
</reference>
<protein>
    <submittedName>
        <fullName evidence="2">Uncharacterized protein</fullName>
    </submittedName>
</protein>
<gene>
    <name evidence="2" type="ORF">GCM10009721_35390</name>
</gene>
<dbReference type="RefSeq" id="WP_030202094.1">
    <property type="nucleotide sequence ID" value="NZ_BMNZ01000007.1"/>
</dbReference>
<accession>A0ABQ2IB88</accession>
<proteinExistence type="predicted"/>
<name>A0ABQ2IB88_9MICO</name>
<evidence type="ECO:0000313" key="3">
    <source>
        <dbReference type="Proteomes" id="UP000623461"/>
    </source>
</evidence>
<keyword evidence="3" id="KW-1185">Reference proteome</keyword>
<feature type="region of interest" description="Disordered" evidence="1">
    <location>
        <begin position="1"/>
        <end position="21"/>
    </location>
</feature>
<dbReference type="Proteomes" id="UP000623461">
    <property type="component" value="Unassembled WGS sequence"/>
</dbReference>
<dbReference type="EMBL" id="BMNZ01000007">
    <property type="protein sequence ID" value="GGN04849.1"/>
    <property type="molecule type" value="Genomic_DNA"/>
</dbReference>
<evidence type="ECO:0000256" key="1">
    <source>
        <dbReference type="SAM" id="MobiDB-lite"/>
    </source>
</evidence>
<comment type="caution">
    <text evidence="2">The sequence shown here is derived from an EMBL/GenBank/DDBJ whole genome shotgun (WGS) entry which is preliminary data.</text>
</comment>
<sequence>MEERVTLEGFDPPTNRRHGPDGDLVDVKGWLHAPVDWTGGPHLERAWREKHGRSRLGVGLAVANNPRRHILMTNVPPDIDFLRSELESLIAELDNEPDAQSDLEDAQ</sequence>